<dbReference type="Pfam" id="PF02743">
    <property type="entry name" value="dCache_1"/>
    <property type="match status" value="1"/>
</dbReference>
<dbReference type="GO" id="GO:0005886">
    <property type="term" value="C:plasma membrane"/>
    <property type="evidence" value="ECO:0007669"/>
    <property type="project" value="UniProtKB-SubCell"/>
</dbReference>
<evidence type="ECO:0000259" key="13">
    <source>
        <dbReference type="PROSITE" id="PS50111"/>
    </source>
</evidence>
<keyword evidence="6 12" id="KW-1133">Transmembrane helix</keyword>
<keyword evidence="3" id="KW-0488">Methylation</keyword>
<keyword evidence="8 10" id="KW-0807">Transducer</keyword>
<comment type="subcellular location">
    <subcellularLocation>
        <location evidence="1">Cell membrane</location>
        <topology evidence="1">Multi-pass membrane protein</topology>
    </subcellularLocation>
</comment>
<dbReference type="Proteomes" id="UP001220962">
    <property type="component" value="Chromosome"/>
</dbReference>
<gene>
    <name evidence="15" type="ORF">PUW23_03975</name>
</gene>
<evidence type="ECO:0000256" key="10">
    <source>
        <dbReference type="PROSITE-ProRule" id="PRU00284"/>
    </source>
</evidence>
<name>A0AAX3N1G1_9BACL</name>
<dbReference type="PANTHER" id="PTHR32089">
    <property type="entry name" value="METHYL-ACCEPTING CHEMOTAXIS PROTEIN MCPB"/>
    <property type="match status" value="1"/>
</dbReference>
<organism evidence="15 16">
    <name type="scientific">Paenibacillus urinalis</name>
    <dbReference type="NCBI Taxonomy" id="521520"/>
    <lineage>
        <taxon>Bacteria</taxon>
        <taxon>Bacillati</taxon>
        <taxon>Bacillota</taxon>
        <taxon>Bacilli</taxon>
        <taxon>Bacillales</taxon>
        <taxon>Paenibacillaceae</taxon>
        <taxon>Paenibacillus</taxon>
    </lineage>
</organism>
<evidence type="ECO:0000256" key="8">
    <source>
        <dbReference type="ARBA" id="ARBA00023224"/>
    </source>
</evidence>
<keyword evidence="4" id="KW-0145">Chemotaxis</keyword>
<evidence type="ECO:0000256" key="4">
    <source>
        <dbReference type="ARBA" id="ARBA00022500"/>
    </source>
</evidence>
<dbReference type="CDD" id="cd11386">
    <property type="entry name" value="MCP_signal"/>
    <property type="match status" value="1"/>
</dbReference>
<dbReference type="Gene3D" id="1.10.287.950">
    <property type="entry name" value="Methyl-accepting chemotaxis protein"/>
    <property type="match status" value="1"/>
</dbReference>
<dbReference type="AlphaFoldDB" id="A0AAX3N1G1"/>
<evidence type="ECO:0000259" key="14">
    <source>
        <dbReference type="PROSITE" id="PS50885"/>
    </source>
</evidence>
<evidence type="ECO:0000313" key="16">
    <source>
        <dbReference type="Proteomes" id="UP001220962"/>
    </source>
</evidence>
<proteinExistence type="inferred from homology"/>
<evidence type="ECO:0000256" key="3">
    <source>
        <dbReference type="ARBA" id="ARBA00022481"/>
    </source>
</evidence>
<reference evidence="15" key="1">
    <citation type="submission" date="2023-02" db="EMBL/GenBank/DDBJ databases">
        <title>Pathogen: clinical or host-associated sample.</title>
        <authorList>
            <person name="Hergert J."/>
            <person name="Casey R."/>
            <person name="Wagner J."/>
            <person name="Young E.L."/>
            <person name="Oakeson K.F."/>
        </authorList>
    </citation>
    <scope>NUCLEOTIDE SEQUENCE</scope>
    <source>
        <strain evidence="15">2022CK-00830</strain>
    </source>
</reference>
<keyword evidence="7 12" id="KW-0472">Membrane</keyword>
<dbReference type="CDD" id="cd06225">
    <property type="entry name" value="HAMP"/>
    <property type="match status" value="1"/>
</dbReference>
<dbReference type="PROSITE" id="PS50885">
    <property type="entry name" value="HAMP"/>
    <property type="match status" value="1"/>
</dbReference>
<dbReference type="SUPFAM" id="SSF103190">
    <property type="entry name" value="Sensory domain-like"/>
    <property type="match status" value="1"/>
</dbReference>
<evidence type="ECO:0000256" key="12">
    <source>
        <dbReference type="SAM" id="Phobius"/>
    </source>
</evidence>
<feature type="domain" description="Methyl-accepting transducer" evidence="13">
    <location>
        <begin position="389"/>
        <end position="625"/>
    </location>
</feature>
<dbReference type="SMART" id="SM00283">
    <property type="entry name" value="MA"/>
    <property type="match status" value="1"/>
</dbReference>
<feature type="coiled-coil region" evidence="11">
    <location>
        <begin position="401"/>
        <end position="428"/>
    </location>
</feature>
<evidence type="ECO:0000256" key="7">
    <source>
        <dbReference type="ARBA" id="ARBA00023136"/>
    </source>
</evidence>
<keyword evidence="2" id="KW-1003">Cell membrane</keyword>
<dbReference type="Gene3D" id="6.10.340.10">
    <property type="match status" value="1"/>
</dbReference>
<dbReference type="Gene3D" id="3.30.450.20">
    <property type="entry name" value="PAS domain"/>
    <property type="match status" value="2"/>
</dbReference>
<evidence type="ECO:0000256" key="1">
    <source>
        <dbReference type="ARBA" id="ARBA00004651"/>
    </source>
</evidence>
<evidence type="ECO:0000256" key="11">
    <source>
        <dbReference type="SAM" id="Coils"/>
    </source>
</evidence>
<dbReference type="Pfam" id="PF00672">
    <property type="entry name" value="HAMP"/>
    <property type="match status" value="1"/>
</dbReference>
<comment type="similarity">
    <text evidence="9">Belongs to the methyl-accepting chemotaxis (MCP) protein family.</text>
</comment>
<evidence type="ECO:0000256" key="6">
    <source>
        <dbReference type="ARBA" id="ARBA00022989"/>
    </source>
</evidence>
<dbReference type="GO" id="GO:0006935">
    <property type="term" value="P:chemotaxis"/>
    <property type="evidence" value="ECO:0007669"/>
    <property type="project" value="UniProtKB-KW"/>
</dbReference>
<dbReference type="PANTHER" id="PTHR32089:SF114">
    <property type="entry name" value="METHYL-ACCEPTING CHEMOTAXIS PROTEIN MCPB"/>
    <property type="match status" value="1"/>
</dbReference>
<sequence length="675" mass="73387">MSKLSKKLKGFDKSKLKWPNKNKLRLTVKYKLIIVFLIVLIIPSSLIGTLSYQSAKHVLDKEFMRSAGESVDVINAVITDVIAPKREDVVIFANHVNATRFDGVDSPDIRAEFDNYIQFHRDLDSMYVGTEEGVMIQVPRKQLNEDYDPRQRPWYKKAMENKGQVVVTDPYVSAATGNLVVAVAKMTEDGSGVVGMDINLQNLSQVAGQVNIGTEGYAIVLDQQRNIVVHPTMELGIRAGEDFFDQMFASEQGEFSFTSEGESKRMEFTTNELTGWKVGGIVFDTEIEGITQPILIATSIVIVIAIVLGLTLVFYLIASITKPLQALRTSAARISEGDLTEKIQLKNNDELGDLAGSFNQMSHNLRTLIQEIGSKSEHVAASSEELTASSMQTATASEYVASSLQEVASRAETQNDQLNQTVEALTQISMGIQKVAGNAVHVSDLTKQAAEQASDGNDSVLKTMDQMNAIYKSVNKSNEQLQSLQQRSQEIAVIVDLIGGIAGQTKLLSLNASIEAARAGEHGRGFAVVAEEVGHLAKQSEEAAKQIIELIGHILKETETTADSMKLAAEKVESGLTISFNTTETFSSIIQNIQEIPVQVEEVATLSEQIAASAGQVTSTAQNLLTLSTDNASLSEDMASSTQEQLASMEEISAASASLSKLAEELQELVQQCKI</sequence>
<feature type="transmembrane region" description="Helical" evidence="12">
    <location>
        <begin position="294"/>
        <end position="318"/>
    </location>
</feature>
<dbReference type="PROSITE" id="PS50111">
    <property type="entry name" value="CHEMOTAXIS_TRANSDUC_2"/>
    <property type="match status" value="1"/>
</dbReference>
<dbReference type="SUPFAM" id="SSF58104">
    <property type="entry name" value="Methyl-accepting chemotaxis protein (MCP) signaling domain"/>
    <property type="match status" value="1"/>
</dbReference>
<dbReference type="SMART" id="SM00304">
    <property type="entry name" value="HAMP"/>
    <property type="match status" value="1"/>
</dbReference>
<dbReference type="GO" id="GO:0007165">
    <property type="term" value="P:signal transduction"/>
    <property type="evidence" value="ECO:0007669"/>
    <property type="project" value="UniProtKB-KW"/>
</dbReference>
<dbReference type="InterPro" id="IPR004089">
    <property type="entry name" value="MCPsignal_dom"/>
</dbReference>
<dbReference type="EMBL" id="CP118101">
    <property type="protein sequence ID" value="WDH83412.1"/>
    <property type="molecule type" value="Genomic_DNA"/>
</dbReference>
<dbReference type="RefSeq" id="WP_274359534.1">
    <property type="nucleotide sequence ID" value="NZ_CP118101.1"/>
</dbReference>
<dbReference type="InterPro" id="IPR003660">
    <property type="entry name" value="HAMP_dom"/>
</dbReference>
<evidence type="ECO:0000256" key="5">
    <source>
        <dbReference type="ARBA" id="ARBA00022692"/>
    </source>
</evidence>
<evidence type="ECO:0000256" key="9">
    <source>
        <dbReference type="ARBA" id="ARBA00029447"/>
    </source>
</evidence>
<dbReference type="CDD" id="cd12912">
    <property type="entry name" value="PDC2_MCP_like"/>
    <property type="match status" value="1"/>
</dbReference>
<dbReference type="InterPro" id="IPR033479">
    <property type="entry name" value="dCache_1"/>
</dbReference>
<dbReference type="Pfam" id="PF00015">
    <property type="entry name" value="MCPsignal"/>
    <property type="match status" value="1"/>
</dbReference>
<dbReference type="InterPro" id="IPR029151">
    <property type="entry name" value="Sensor-like_sf"/>
</dbReference>
<protein>
    <submittedName>
        <fullName evidence="15">Methyl-accepting chemotaxis protein</fullName>
    </submittedName>
</protein>
<accession>A0AAX3N1G1</accession>
<feature type="domain" description="HAMP" evidence="14">
    <location>
        <begin position="318"/>
        <end position="370"/>
    </location>
</feature>
<feature type="transmembrane region" description="Helical" evidence="12">
    <location>
        <begin position="32"/>
        <end position="52"/>
    </location>
</feature>
<dbReference type="CDD" id="cd18773">
    <property type="entry name" value="PDC1_HK_sensor"/>
    <property type="match status" value="1"/>
</dbReference>
<keyword evidence="11" id="KW-0175">Coiled coil</keyword>
<evidence type="ECO:0000313" key="15">
    <source>
        <dbReference type="EMBL" id="WDH83412.1"/>
    </source>
</evidence>
<evidence type="ECO:0000256" key="2">
    <source>
        <dbReference type="ARBA" id="ARBA00022475"/>
    </source>
</evidence>
<keyword evidence="5 12" id="KW-0812">Transmembrane</keyword>